<organism evidence="3 4">
    <name type="scientific">Apiospora marii</name>
    <dbReference type="NCBI Taxonomy" id="335849"/>
    <lineage>
        <taxon>Eukaryota</taxon>
        <taxon>Fungi</taxon>
        <taxon>Dikarya</taxon>
        <taxon>Ascomycota</taxon>
        <taxon>Pezizomycotina</taxon>
        <taxon>Sordariomycetes</taxon>
        <taxon>Xylariomycetidae</taxon>
        <taxon>Amphisphaeriales</taxon>
        <taxon>Apiosporaceae</taxon>
        <taxon>Apiospora</taxon>
    </lineage>
</organism>
<comment type="caution">
    <text evidence="3">The sequence shown here is derived from an EMBL/GenBank/DDBJ whole genome shotgun (WGS) entry which is preliminary data.</text>
</comment>
<evidence type="ECO:0000313" key="3">
    <source>
        <dbReference type="EMBL" id="KAK8006020.1"/>
    </source>
</evidence>
<evidence type="ECO:0000256" key="1">
    <source>
        <dbReference type="ARBA" id="ARBA00023002"/>
    </source>
</evidence>
<gene>
    <name evidence="3" type="ORF">PG991_012317</name>
</gene>
<sequence>MEAPTPPIPPSEAEWPPAADLRHMMKENPLPTVAPDICLDDPITDNEAATERARDVLKHLNEAVKASDAGKLEQCFFPQQAYWRDQIALTWHFRTFSNHQAIAASLLETSALRGVADVGFQMEGQAHFIPALQAIACLFSFRTRDPGARCSGRVMLLPCAAEGSENSAAKPVAWRIWIEQLDLQPEDEALLRTPGRGQLDSAATIETDVLIIGGGNTAVNTAARLKALNIESVMIERNARAGDNLALRYDCLCFHVPTSGCELAYLKYNTELQFPHMLTKDELAGHVQRYVETFNLNMITAAKIMHTRYDTKAKRWTVTIQTPGHFTTVTSKHLVQATGLGSQKPYMPPMQNPELFKGISIHSGGYKNPKQLSDKGVKSVLVVGSANTAFDIMNDCHAAGL</sequence>
<keyword evidence="4" id="KW-1185">Reference proteome</keyword>
<evidence type="ECO:0000313" key="4">
    <source>
        <dbReference type="Proteomes" id="UP001396898"/>
    </source>
</evidence>
<dbReference type="PANTHER" id="PTHR43539">
    <property type="entry name" value="FLAVIN-BINDING MONOOXYGENASE-LIKE PROTEIN (AFU_ORTHOLOGUE AFUA_4G09220)"/>
    <property type="match status" value="1"/>
</dbReference>
<dbReference type="Gene3D" id="3.50.50.60">
    <property type="entry name" value="FAD/NAD(P)-binding domain"/>
    <property type="match status" value="1"/>
</dbReference>
<dbReference type="EMBL" id="JAQQWI010000017">
    <property type="protein sequence ID" value="KAK8006020.1"/>
    <property type="molecule type" value="Genomic_DNA"/>
</dbReference>
<dbReference type="InterPro" id="IPR036188">
    <property type="entry name" value="FAD/NAD-bd_sf"/>
</dbReference>
<dbReference type="Pfam" id="PF07992">
    <property type="entry name" value="Pyr_redox_2"/>
    <property type="match status" value="1"/>
</dbReference>
<accession>A0ABR1R9I5</accession>
<dbReference type="InterPro" id="IPR023753">
    <property type="entry name" value="FAD/NAD-binding_dom"/>
</dbReference>
<dbReference type="PANTHER" id="PTHR43539:SF68">
    <property type="entry name" value="FLAVIN-BINDING MONOOXYGENASE-LIKE PROTEIN (AFU_ORTHOLOGUE AFUA_4G09220)"/>
    <property type="match status" value="1"/>
</dbReference>
<keyword evidence="1" id="KW-0560">Oxidoreductase</keyword>
<protein>
    <recommendedName>
        <fullName evidence="2">FAD/NAD(P)-binding domain-containing protein</fullName>
    </recommendedName>
</protein>
<dbReference type="InterPro" id="IPR050982">
    <property type="entry name" value="Auxin_biosynth/cation_transpt"/>
</dbReference>
<reference evidence="3 4" key="1">
    <citation type="submission" date="2023-01" db="EMBL/GenBank/DDBJ databases">
        <title>Analysis of 21 Apiospora genomes using comparative genomics revels a genus with tremendous synthesis potential of carbohydrate active enzymes and secondary metabolites.</title>
        <authorList>
            <person name="Sorensen T."/>
        </authorList>
    </citation>
    <scope>NUCLEOTIDE SEQUENCE [LARGE SCALE GENOMIC DNA]</scope>
    <source>
        <strain evidence="3 4">CBS 20057</strain>
    </source>
</reference>
<dbReference type="SUPFAM" id="SSF51905">
    <property type="entry name" value="FAD/NAD(P)-binding domain"/>
    <property type="match status" value="1"/>
</dbReference>
<evidence type="ECO:0000259" key="2">
    <source>
        <dbReference type="Pfam" id="PF07992"/>
    </source>
</evidence>
<dbReference type="Proteomes" id="UP001396898">
    <property type="component" value="Unassembled WGS sequence"/>
</dbReference>
<name>A0ABR1R9I5_9PEZI</name>
<proteinExistence type="predicted"/>
<feature type="domain" description="FAD/NAD(P)-binding" evidence="2">
    <location>
        <begin position="208"/>
        <end position="391"/>
    </location>
</feature>